<keyword evidence="2" id="KW-0812">Transmembrane</keyword>
<accession>A0A0P9CDB5</accession>
<evidence type="ECO:0000313" key="3">
    <source>
        <dbReference type="EMBL" id="KPV43591.1"/>
    </source>
</evidence>
<evidence type="ECO:0000313" key="4">
    <source>
        <dbReference type="Proteomes" id="UP000050482"/>
    </source>
</evidence>
<sequence length="364" mass="38204">MNTSEDEFDKWLKSAVEVPFSSELQNQILKQADALNGTLPRGGTHPNDSRVPPSRGRRKRDFRSWLAGAGGIAAAILLGVAVWNSGLNHNVMHQKSTADGVPAVNGPAQSVQTGTNAIGLKQAPLRVVGLSITNSTPSGPDNEVVATLLNTGTQPISKQDVFGVLSFHAGQGTGIGLADWITFVDAPNQVVLPGQSVQWTFQPVTAPVDSNGNLSESPSLAFYDRGTVPASQATTTWQVEPLDITVSGVTVTQTWKTGEAFQVQTAVKNISDRPIAWNNLLAIIWFGGSGQSIANSAGGFSSGASDFTQPGISRYFTKVPVSSGQGDALQPGATANLTFKLVGPVNPFLASQRPHVLVITQGGK</sequence>
<dbReference type="OrthoDB" id="2372639at2"/>
<dbReference type="EMBL" id="LJCO01000047">
    <property type="protein sequence ID" value="KPV43591.1"/>
    <property type="molecule type" value="Genomic_DNA"/>
</dbReference>
<comment type="caution">
    <text evidence="3">The sequence shown here is derived from an EMBL/GenBank/DDBJ whole genome shotgun (WGS) entry which is preliminary data.</text>
</comment>
<keyword evidence="2" id="KW-1133">Transmembrane helix</keyword>
<evidence type="ECO:0000256" key="1">
    <source>
        <dbReference type="SAM" id="MobiDB-lite"/>
    </source>
</evidence>
<proteinExistence type="predicted"/>
<organism evidence="3 4">
    <name type="scientific">Alicyclobacillus ferrooxydans</name>
    <dbReference type="NCBI Taxonomy" id="471514"/>
    <lineage>
        <taxon>Bacteria</taxon>
        <taxon>Bacillati</taxon>
        <taxon>Bacillota</taxon>
        <taxon>Bacilli</taxon>
        <taxon>Bacillales</taxon>
        <taxon>Alicyclobacillaceae</taxon>
        <taxon>Alicyclobacillus</taxon>
    </lineage>
</organism>
<feature type="region of interest" description="Disordered" evidence="1">
    <location>
        <begin position="36"/>
        <end position="58"/>
    </location>
</feature>
<dbReference type="AlphaFoldDB" id="A0A0P9CDB5"/>
<reference evidence="3 4" key="1">
    <citation type="submission" date="2015-09" db="EMBL/GenBank/DDBJ databases">
        <title>Draft genome sequence of Alicyclobacillus ferrooxydans DSM 22381.</title>
        <authorList>
            <person name="Hemp J."/>
        </authorList>
    </citation>
    <scope>NUCLEOTIDE SEQUENCE [LARGE SCALE GENOMIC DNA]</scope>
    <source>
        <strain evidence="3 4">TC-34</strain>
    </source>
</reference>
<protein>
    <submittedName>
        <fullName evidence="3">Uncharacterized protein</fullName>
    </submittedName>
</protein>
<dbReference type="RefSeq" id="WP_054969271.1">
    <property type="nucleotide sequence ID" value="NZ_LJCO01000047.1"/>
</dbReference>
<evidence type="ECO:0000256" key="2">
    <source>
        <dbReference type="SAM" id="Phobius"/>
    </source>
</evidence>
<dbReference type="Proteomes" id="UP000050482">
    <property type="component" value="Unassembled WGS sequence"/>
</dbReference>
<dbReference type="STRING" id="471514.AN477_11290"/>
<keyword evidence="2" id="KW-0472">Membrane</keyword>
<dbReference type="PATRIC" id="fig|471514.4.peg.2605"/>
<feature type="transmembrane region" description="Helical" evidence="2">
    <location>
        <begin position="65"/>
        <end position="83"/>
    </location>
</feature>
<keyword evidence="4" id="KW-1185">Reference proteome</keyword>
<gene>
    <name evidence="3" type="ORF">AN477_11290</name>
</gene>
<name>A0A0P9CDB5_9BACL</name>